<name>A0A0V1AM12_TRIBR</name>
<evidence type="ECO:0000313" key="1">
    <source>
        <dbReference type="EMBL" id="KRY25824.1"/>
    </source>
</evidence>
<protein>
    <submittedName>
        <fullName evidence="1">Uncharacterized protein</fullName>
    </submittedName>
</protein>
<proteinExistence type="predicted"/>
<dbReference type="EMBL" id="JYDI01002090">
    <property type="protein sequence ID" value="KRY25824.1"/>
    <property type="molecule type" value="Genomic_DNA"/>
</dbReference>
<dbReference type="Proteomes" id="UP000054653">
    <property type="component" value="Unassembled WGS sequence"/>
</dbReference>
<evidence type="ECO:0000313" key="2">
    <source>
        <dbReference type="Proteomes" id="UP000054653"/>
    </source>
</evidence>
<organism evidence="1 2">
    <name type="scientific">Trichinella britovi</name>
    <name type="common">Parasitic roundworm</name>
    <dbReference type="NCBI Taxonomy" id="45882"/>
    <lineage>
        <taxon>Eukaryota</taxon>
        <taxon>Metazoa</taxon>
        <taxon>Ecdysozoa</taxon>
        <taxon>Nematoda</taxon>
        <taxon>Enoplea</taxon>
        <taxon>Dorylaimia</taxon>
        <taxon>Trichinellida</taxon>
        <taxon>Trichinellidae</taxon>
        <taxon>Trichinella</taxon>
    </lineage>
</organism>
<accession>A0A0V1AM12</accession>
<reference evidence="1 2" key="1">
    <citation type="submission" date="2015-01" db="EMBL/GenBank/DDBJ databases">
        <title>Evolution of Trichinella species and genotypes.</title>
        <authorList>
            <person name="Korhonen P.K."/>
            <person name="Edoardo P."/>
            <person name="Giuseppe L.R."/>
            <person name="Gasser R.B."/>
        </authorList>
    </citation>
    <scope>NUCLEOTIDE SEQUENCE [LARGE SCALE GENOMIC DNA]</scope>
    <source>
        <strain evidence="1">ISS120</strain>
    </source>
</reference>
<sequence>MSFKAMPPIFMFVSSKDISTSALSLQIIFIEQRAPRSLFDLMGLQDRIPIFLAVAVFPEICNSCCQNQFVVSVLWQRFTQF</sequence>
<dbReference type="AlphaFoldDB" id="A0A0V1AM12"/>
<gene>
    <name evidence="1" type="ORF">T03_7045</name>
</gene>
<keyword evidence="2" id="KW-1185">Reference proteome</keyword>
<comment type="caution">
    <text evidence="1">The sequence shown here is derived from an EMBL/GenBank/DDBJ whole genome shotgun (WGS) entry which is preliminary data.</text>
</comment>